<reference evidence="7" key="1">
    <citation type="submission" date="2018-06" db="EMBL/GenBank/DDBJ databases">
        <authorList>
            <person name="Zhirakovskaya E."/>
        </authorList>
    </citation>
    <scope>NUCLEOTIDE SEQUENCE</scope>
</reference>
<evidence type="ECO:0000256" key="3">
    <source>
        <dbReference type="ARBA" id="ARBA00022989"/>
    </source>
</evidence>
<evidence type="ECO:0000256" key="4">
    <source>
        <dbReference type="ARBA" id="ARBA00023136"/>
    </source>
</evidence>
<keyword evidence="4" id="KW-0472">Membrane</keyword>
<name>A0A3B1BH34_9ZZZZ</name>
<keyword evidence="3" id="KW-1133">Transmembrane helix</keyword>
<dbReference type="FunFam" id="3.30.160.60:FF:000242">
    <property type="entry name" value="Endolytic murein transglycosylase"/>
    <property type="match status" value="1"/>
</dbReference>
<dbReference type="AlphaFoldDB" id="A0A3B1BH34"/>
<dbReference type="HAMAP" id="MF_02065">
    <property type="entry name" value="MltG"/>
    <property type="match status" value="1"/>
</dbReference>
<accession>A0A3B1BH34</accession>
<dbReference type="Pfam" id="PF02618">
    <property type="entry name" value="YceG"/>
    <property type="match status" value="1"/>
</dbReference>
<evidence type="ECO:0000313" key="7">
    <source>
        <dbReference type="EMBL" id="VAX09790.1"/>
    </source>
</evidence>
<sequence>MHRILGILVFSGSLLLAWLTMDFRQFADTPLDLPASGIQYTLEPGSSVAKLAGDLESAGILENALYLRLLARWDGLANRLQAGEYHIDTGATPRTLLNQIVKGKVVSHVLMLVDGWTFRQVMAAVNNHQALKHTLESLSDKEIMRRLGHEGEHPEGRFFPDTYHFPYGTTDVAFLLRAYNAMERFIEIEWKMRDSGLPIKTPYEALILASIIERETALPMERPEIAGVFTRRLHKRMRLQTDPTVIYGMGDAFDGNIRRSDLRTHTPYNTYMNQGLTPTPIALPSPDAILAALHPAPGTSLYFVARGDGSHQFSDTLEEHNKAVRKYQLKK</sequence>
<keyword evidence="6" id="KW-0961">Cell wall biogenesis/degradation</keyword>
<dbReference type="EMBL" id="UOFX01000056">
    <property type="protein sequence ID" value="VAX09790.1"/>
    <property type="molecule type" value="Genomic_DNA"/>
</dbReference>
<gene>
    <name evidence="7" type="ORF">MNBD_GAMMA26-1212</name>
</gene>
<evidence type="ECO:0000256" key="5">
    <source>
        <dbReference type="ARBA" id="ARBA00023239"/>
    </source>
</evidence>
<keyword evidence="2" id="KW-0812">Transmembrane</keyword>
<evidence type="ECO:0000256" key="2">
    <source>
        <dbReference type="ARBA" id="ARBA00022692"/>
    </source>
</evidence>
<protein>
    <submittedName>
        <fullName evidence="7">FIG004453: protein YceG like</fullName>
    </submittedName>
</protein>
<dbReference type="CDD" id="cd08010">
    <property type="entry name" value="MltG_like"/>
    <property type="match status" value="1"/>
</dbReference>
<organism evidence="7">
    <name type="scientific">hydrothermal vent metagenome</name>
    <dbReference type="NCBI Taxonomy" id="652676"/>
    <lineage>
        <taxon>unclassified sequences</taxon>
        <taxon>metagenomes</taxon>
        <taxon>ecological metagenomes</taxon>
    </lineage>
</organism>
<proteinExistence type="inferred from homology"/>
<dbReference type="GO" id="GO:0071555">
    <property type="term" value="P:cell wall organization"/>
    <property type="evidence" value="ECO:0007669"/>
    <property type="project" value="UniProtKB-KW"/>
</dbReference>
<dbReference type="Gene3D" id="3.30.1490.480">
    <property type="entry name" value="Endolytic murein transglycosylase"/>
    <property type="match status" value="1"/>
</dbReference>
<dbReference type="Gene3D" id="3.30.160.60">
    <property type="entry name" value="Classic Zinc Finger"/>
    <property type="match status" value="1"/>
</dbReference>
<dbReference type="PANTHER" id="PTHR30518:SF2">
    <property type="entry name" value="ENDOLYTIC MUREIN TRANSGLYCOSYLASE"/>
    <property type="match status" value="1"/>
</dbReference>
<dbReference type="NCBIfam" id="TIGR00247">
    <property type="entry name" value="endolytic transglycosylase MltG"/>
    <property type="match status" value="1"/>
</dbReference>
<dbReference type="GO" id="GO:0016829">
    <property type="term" value="F:lyase activity"/>
    <property type="evidence" value="ECO:0007669"/>
    <property type="project" value="UniProtKB-KW"/>
</dbReference>
<keyword evidence="5" id="KW-0456">Lyase</keyword>
<evidence type="ECO:0000256" key="1">
    <source>
        <dbReference type="ARBA" id="ARBA00022475"/>
    </source>
</evidence>
<keyword evidence="1" id="KW-1003">Cell membrane</keyword>
<dbReference type="InterPro" id="IPR003770">
    <property type="entry name" value="MLTG-like"/>
</dbReference>
<evidence type="ECO:0000256" key="6">
    <source>
        <dbReference type="ARBA" id="ARBA00023316"/>
    </source>
</evidence>
<dbReference type="PANTHER" id="PTHR30518">
    <property type="entry name" value="ENDOLYTIC MUREIN TRANSGLYCOSYLASE"/>
    <property type="match status" value="1"/>
</dbReference>